<evidence type="ECO:0000313" key="4">
    <source>
        <dbReference type="EMBL" id="KTD71509.1"/>
    </source>
</evidence>
<dbReference type="InterPro" id="IPR002575">
    <property type="entry name" value="Aminoglycoside_PTrfase"/>
</dbReference>
<evidence type="ECO:0000256" key="1">
    <source>
        <dbReference type="ARBA" id="ARBA00022741"/>
    </source>
</evidence>
<dbReference type="InterPro" id="IPR011009">
    <property type="entry name" value="Kinase-like_dom_sf"/>
</dbReference>
<name>A0A0W0ZQL3_9GAMM</name>
<dbReference type="PANTHER" id="PTHR33540:SF1">
    <property type="entry name" value="N-ACETYLMURAMATE_N-ACETYLGLUCOSAMINE KINASE"/>
    <property type="match status" value="1"/>
</dbReference>
<gene>
    <name evidence="4" type="ORF">Lste_0275</name>
</gene>
<dbReference type="PATRIC" id="fig|947033.5.peg.298"/>
<dbReference type="AlphaFoldDB" id="A0A0W0ZQL3"/>
<dbReference type="GO" id="GO:0005524">
    <property type="term" value="F:ATP binding"/>
    <property type="evidence" value="ECO:0007669"/>
    <property type="project" value="UniProtKB-KW"/>
</dbReference>
<dbReference type="RefSeq" id="WP_058509291.1">
    <property type="nucleotide sequence ID" value="NZ_LNYY01000004.1"/>
</dbReference>
<evidence type="ECO:0000256" key="2">
    <source>
        <dbReference type="ARBA" id="ARBA00022840"/>
    </source>
</evidence>
<keyword evidence="5" id="KW-1185">Reference proteome</keyword>
<proteinExistence type="predicted"/>
<sequence>MHARENALKEWLIHTLKQQDFQLAPLAGDASFRRYFRLRYNGLSQIVMDAPPAKEDLRPFIHIAQTLEKADVHTPKVLAINSDEGFLLLSDLGDELLLNVLGPETVDTHYHQAIKTLFKIQTCSINDPLLAPFDETHMLKEMSLCSEWFFQTYLALNLNQDECTLVQQTMEWIAKEVAQQPLTFIHRDYHSRNLMLLAEQVDPALGVIDFQDAMRGPFTYDLVSLLKDCYISWPRGKVLEWVEFFYTHSALTTDYSLSEFIRAFDLCGLQRHLKVLGIFCRLYLRDQKPGYLKDLPLTLKYVLECTETYEELHPFFQFLQMKVYLP</sequence>
<keyword evidence="4" id="KW-0808">Transferase</keyword>
<dbReference type="SUPFAM" id="SSF56112">
    <property type="entry name" value="Protein kinase-like (PK-like)"/>
    <property type="match status" value="1"/>
</dbReference>
<organism evidence="4 5">
    <name type="scientific">Legionella steelei</name>
    <dbReference type="NCBI Taxonomy" id="947033"/>
    <lineage>
        <taxon>Bacteria</taxon>
        <taxon>Pseudomonadati</taxon>
        <taxon>Pseudomonadota</taxon>
        <taxon>Gammaproteobacteria</taxon>
        <taxon>Legionellales</taxon>
        <taxon>Legionellaceae</taxon>
        <taxon>Legionella</taxon>
    </lineage>
</organism>
<dbReference type="PANTHER" id="PTHR33540">
    <property type="entry name" value="TRNA THREONYLCARBAMOYLADENOSINE BIOSYNTHESIS PROTEIN TSAE"/>
    <property type="match status" value="1"/>
</dbReference>
<dbReference type="Proteomes" id="UP000054926">
    <property type="component" value="Unassembled WGS sequence"/>
</dbReference>
<dbReference type="Pfam" id="PF01636">
    <property type="entry name" value="APH"/>
    <property type="match status" value="1"/>
</dbReference>
<dbReference type="EMBL" id="LNYY01000004">
    <property type="protein sequence ID" value="KTD71509.1"/>
    <property type="molecule type" value="Genomic_DNA"/>
</dbReference>
<dbReference type="STRING" id="947033.Lste_0275"/>
<dbReference type="GO" id="GO:0016740">
    <property type="term" value="F:transferase activity"/>
    <property type="evidence" value="ECO:0007669"/>
    <property type="project" value="UniProtKB-KW"/>
</dbReference>
<accession>A0A0W0ZQL3</accession>
<protein>
    <submittedName>
        <fullName evidence="4">Putative phosphotransferase</fullName>
    </submittedName>
</protein>
<reference evidence="4 5" key="1">
    <citation type="submission" date="2015-11" db="EMBL/GenBank/DDBJ databases">
        <title>Genomic analysis of 38 Legionella species identifies large and diverse effector repertoires.</title>
        <authorList>
            <person name="Burstein D."/>
            <person name="Amaro F."/>
            <person name="Zusman T."/>
            <person name="Lifshitz Z."/>
            <person name="Cohen O."/>
            <person name="Gilbert J.A."/>
            <person name="Pupko T."/>
            <person name="Shuman H.A."/>
            <person name="Segal G."/>
        </authorList>
    </citation>
    <scope>NUCLEOTIDE SEQUENCE [LARGE SCALE GENOMIC DNA]</scope>
    <source>
        <strain evidence="4 5">IMVS3376</strain>
    </source>
</reference>
<dbReference type="OrthoDB" id="9809275at2"/>
<evidence type="ECO:0000313" key="5">
    <source>
        <dbReference type="Proteomes" id="UP000054926"/>
    </source>
</evidence>
<dbReference type="Gene3D" id="3.90.1200.10">
    <property type="match status" value="1"/>
</dbReference>
<keyword evidence="1" id="KW-0547">Nucleotide-binding</keyword>
<comment type="caution">
    <text evidence="4">The sequence shown here is derived from an EMBL/GenBank/DDBJ whole genome shotgun (WGS) entry which is preliminary data.</text>
</comment>
<keyword evidence="2" id="KW-0067">ATP-binding</keyword>
<feature type="domain" description="Aminoglycoside phosphotransferase" evidence="3">
    <location>
        <begin position="23"/>
        <end position="237"/>
    </location>
</feature>
<evidence type="ECO:0000259" key="3">
    <source>
        <dbReference type="Pfam" id="PF01636"/>
    </source>
</evidence>
<dbReference type="Gene3D" id="3.30.200.20">
    <property type="entry name" value="Phosphorylase Kinase, domain 1"/>
    <property type="match status" value="1"/>
</dbReference>